<name>A0A0S4KNJ2_9BACT</name>
<accession>A0A0S4KNJ2</accession>
<reference evidence="2" key="1">
    <citation type="submission" date="2015-09" db="EMBL/GenBank/DDBJ databases">
        <authorList>
            <person name="Daims H."/>
        </authorList>
    </citation>
    <scope>NUCLEOTIDE SEQUENCE [LARGE SCALE GENOMIC DNA]</scope>
</reference>
<evidence type="ECO:0000313" key="2">
    <source>
        <dbReference type="Proteomes" id="UP000066284"/>
    </source>
</evidence>
<proteinExistence type="predicted"/>
<organism evidence="1 2">
    <name type="scientific">Candidatus Nitrospira inopinata</name>
    <dbReference type="NCBI Taxonomy" id="1715989"/>
    <lineage>
        <taxon>Bacteria</taxon>
        <taxon>Pseudomonadati</taxon>
        <taxon>Nitrospirota</taxon>
        <taxon>Nitrospiria</taxon>
        <taxon>Nitrospirales</taxon>
        <taxon>Nitrospiraceae</taxon>
        <taxon>Nitrospira</taxon>
    </lineage>
</organism>
<keyword evidence="2" id="KW-1185">Reference proteome</keyword>
<dbReference type="KEGG" id="nio:NITINOP_1037"/>
<evidence type="ECO:0000313" key="1">
    <source>
        <dbReference type="EMBL" id="CUQ66012.1"/>
    </source>
</evidence>
<protein>
    <submittedName>
        <fullName evidence="1">Uncharacterized protein</fullName>
    </submittedName>
</protein>
<sequence length="48" mass="5304">MQAIEDATLRAQALADIVARWKEKGWWDNTTGGAAKKAKAIYETLLKA</sequence>
<dbReference type="AlphaFoldDB" id="A0A0S4KNJ2"/>
<dbReference type="Proteomes" id="UP000066284">
    <property type="component" value="Chromosome 1"/>
</dbReference>
<dbReference type="EMBL" id="LN885086">
    <property type="protein sequence ID" value="CUQ66012.1"/>
    <property type="molecule type" value="Genomic_DNA"/>
</dbReference>
<dbReference type="STRING" id="1715989.NITINOP_1037"/>
<dbReference type="RefSeq" id="WP_158023222.1">
    <property type="nucleotide sequence ID" value="NZ_LN885086.1"/>
</dbReference>
<gene>
    <name evidence="1" type="ORF">NITINOP_1037</name>
</gene>